<evidence type="ECO:0000313" key="2">
    <source>
        <dbReference type="Proteomes" id="UP000886595"/>
    </source>
</evidence>
<name>A0A8X7UYG7_BRACI</name>
<dbReference type="EMBL" id="JAAMPC010000009">
    <property type="protein sequence ID" value="KAG2293106.1"/>
    <property type="molecule type" value="Genomic_DNA"/>
</dbReference>
<sequence>MDATLPVADLATTMQNLMKRFEQQDTSNKENSKHLYALTACTQPATYEQDHETMRRQLFRTNINMTGIRTATTQADQITT</sequence>
<gene>
    <name evidence="1" type="ORF">Bca52824_039775</name>
</gene>
<comment type="caution">
    <text evidence="1">The sequence shown here is derived from an EMBL/GenBank/DDBJ whole genome shotgun (WGS) entry which is preliminary data.</text>
</comment>
<dbReference type="Proteomes" id="UP000886595">
    <property type="component" value="Unassembled WGS sequence"/>
</dbReference>
<organism evidence="1 2">
    <name type="scientific">Brassica carinata</name>
    <name type="common">Ethiopian mustard</name>
    <name type="synonym">Abyssinian cabbage</name>
    <dbReference type="NCBI Taxonomy" id="52824"/>
    <lineage>
        <taxon>Eukaryota</taxon>
        <taxon>Viridiplantae</taxon>
        <taxon>Streptophyta</taxon>
        <taxon>Embryophyta</taxon>
        <taxon>Tracheophyta</taxon>
        <taxon>Spermatophyta</taxon>
        <taxon>Magnoliopsida</taxon>
        <taxon>eudicotyledons</taxon>
        <taxon>Gunneridae</taxon>
        <taxon>Pentapetalae</taxon>
        <taxon>rosids</taxon>
        <taxon>malvids</taxon>
        <taxon>Brassicales</taxon>
        <taxon>Brassicaceae</taxon>
        <taxon>Brassiceae</taxon>
        <taxon>Brassica</taxon>
    </lineage>
</organism>
<keyword evidence="2" id="KW-1185">Reference proteome</keyword>
<dbReference type="AlphaFoldDB" id="A0A8X7UYG7"/>
<reference evidence="1 2" key="1">
    <citation type="submission" date="2020-02" db="EMBL/GenBank/DDBJ databases">
        <authorList>
            <person name="Ma Q."/>
            <person name="Huang Y."/>
            <person name="Song X."/>
            <person name="Pei D."/>
        </authorList>
    </citation>
    <scope>NUCLEOTIDE SEQUENCE [LARGE SCALE GENOMIC DNA]</scope>
    <source>
        <strain evidence="1">Sxm20200214</strain>
        <tissue evidence="1">Leaf</tissue>
    </source>
</reference>
<proteinExistence type="predicted"/>
<evidence type="ECO:0000313" key="1">
    <source>
        <dbReference type="EMBL" id="KAG2293106.1"/>
    </source>
</evidence>
<protein>
    <submittedName>
        <fullName evidence="1">Uncharacterized protein</fullName>
    </submittedName>
</protein>
<accession>A0A8X7UYG7</accession>